<dbReference type="SMART" id="SM00387">
    <property type="entry name" value="HATPase_c"/>
    <property type="match status" value="1"/>
</dbReference>
<evidence type="ECO:0000256" key="4">
    <source>
        <dbReference type="ARBA" id="ARBA00022679"/>
    </source>
</evidence>
<proteinExistence type="predicted"/>
<evidence type="ECO:0000256" key="7">
    <source>
        <dbReference type="ARBA" id="ARBA00022840"/>
    </source>
</evidence>
<organism evidence="11 12">
    <name type="scientific">Emticicia agri</name>
    <dbReference type="NCBI Taxonomy" id="2492393"/>
    <lineage>
        <taxon>Bacteria</taxon>
        <taxon>Pseudomonadati</taxon>
        <taxon>Bacteroidota</taxon>
        <taxon>Cytophagia</taxon>
        <taxon>Cytophagales</taxon>
        <taxon>Leadbetterellaceae</taxon>
        <taxon>Emticicia</taxon>
    </lineage>
</organism>
<dbReference type="SUPFAM" id="SSF48452">
    <property type="entry name" value="TPR-like"/>
    <property type="match status" value="2"/>
</dbReference>
<comment type="catalytic activity">
    <reaction evidence="1">
        <text>ATP + protein L-histidine = ADP + protein N-phospho-L-histidine.</text>
        <dbReference type="EC" id="2.7.13.3"/>
    </reaction>
</comment>
<dbReference type="Gene3D" id="1.25.40.10">
    <property type="entry name" value="Tetratricopeptide repeat domain"/>
    <property type="match status" value="2"/>
</dbReference>
<keyword evidence="4" id="KW-0808">Transferase</keyword>
<dbReference type="GO" id="GO:0004673">
    <property type="term" value="F:protein histidine kinase activity"/>
    <property type="evidence" value="ECO:0007669"/>
    <property type="project" value="UniProtKB-EC"/>
</dbReference>
<evidence type="ECO:0000256" key="6">
    <source>
        <dbReference type="ARBA" id="ARBA00022777"/>
    </source>
</evidence>
<dbReference type="AlphaFoldDB" id="A0A4V1ZDV4"/>
<dbReference type="PANTHER" id="PTHR41523:SF8">
    <property type="entry name" value="ETHYLENE RESPONSE SENSOR PROTEIN"/>
    <property type="match status" value="1"/>
</dbReference>
<keyword evidence="12" id="KW-1185">Reference proteome</keyword>
<feature type="transmembrane region" description="Helical" evidence="8">
    <location>
        <begin position="348"/>
        <end position="370"/>
    </location>
</feature>
<keyword evidence="8" id="KW-1133">Transmembrane helix</keyword>
<sequence length="581" mass="66920">MFFCKVFYWVIVLSLFSGYQAVMAQKTTYSTEDIEKIAYADSILKVATLKKDSHQIAEAYYLLGKVELSAGNYLTSHVWFMKSLRIQEKFGDSYELGRLYIRLREKEQRQGHYDEALKHLKTAEGIFRRIKSNIGLMRVYTSIGELYADEALQEKSNQEEILRFSVDSAFFYHKKAEKLSVVLKDSIALANIRISLGKLLQFKKDPKAIAYFQQSLAEFTRFKKDNEKISAMLFLASAYLAFNQKEKVPRILAEAQKFYEEKHLHNYAWIRNLETVYMNYYKATKQWEKAFKHLENLKDLERKELLADQAGAITRLEIEYETQKKEALLKKKNEELGLTTAVMQTQKLFLFTLVALLVLTVGLGFFYFRLSRKNQQISRRNAVLIREQNHRVKNNLQSVSSLLSLQANQFSDEASKQATKNNLLRIESMAILHRELYDKEDLAIINLGDFIKEIVEVVLQTFAYEHVELAYKVTPVKLNADQALPIGLIITELVTNACKYAFPDNPEPRLTITCSKEKEELLLTIADNGSGLKNNLSAGAAKTSFGMKLIQMQVAQLRSSYNFNSSAGTTFTMKFKPDFLL</sequence>
<dbReference type="PROSITE" id="PS50109">
    <property type="entry name" value="HIS_KIN"/>
    <property type="match status" value="1"/>
</dbReference>
<protein>
    <recommendedName>
        <fullName evidence="2">histidine kinase</fullName>
        <ecNumber evidence="2">2.7.13.3</ecNumber>
    </recommendedName>
</protein>
<dbReference type="InterPro" id="IPR036890">
    <property type="entry name" value="HATPase_C_sf"/>
</dbReference>
<evidence type="ECO:0000256" key="5">
    <source>
        <dbReference type="ARBA" id="ARBA00022741"/>
    </source>
</evidence>
<dbReference type="EMBL" id="SEWF01000002">
    <property type="protein sequence ID" value="RYU97470.1"/>
    <property type="molecule type" value="Genomic_DNA"/>
</dbReference>
<keyword evidence="8" id="KW-0472">Membrane</keyword>
<dbReference type="PANTHER" id="PTHR41523">
    <property type="entry name" value="TWO-COMPONENT SYSTEM SENSOR PROTEIN"/>
    <property type="match status" value="1"/>
</dbReference>
<feature type="domain" description="Histidine kinase" evidence="10">
    <location>
        <begin position="387"/>
        <end position="579"/>
    </location>
</feature>
<evidence type="ECO:0000313" key="11">
    <source>
        <dbReference type="EMBL" id="RYU97470.1"/>
    </source>
</evidence>
<keyword evidence="8" id="KW-0812">Transmembrane</keyword>
<dbReference type="InterPro" id="IPR003594">
    <property type="entry name" value="HATPase_dom"/>
</dbReference>
<dbReference type="Pfam" id="PF02518">
    <property type="entry name" value="HATPase_c"/>
    <property type="match status" value="1"/>
</dbReference>
<keyword evidence="5" id="KW-0547">Nucleotide-binding</keyword>
<evidence type="ECO:0000256" key="9">
    <source>
        <dbReference type="SAM" id="SignalP"/>
    </source>
</evidence>
<keyword evidence="3" id="KW-0597">Phosphoprotein</keyword>
<evidence type="ECO:0000256" key="1">
    <source>
        <dbReference type="ARBA" id="ARBA00000085"/>
    </source>
</evidence>
<gene>
    <name evidence="11" type="ORF">EWM59_01915</name>
</gene>
<keyword evidence="7" id="KW-0067">ATP-binding</keyword>
<dbReference type="InterPro" id="IPR011495">
    <property type="entry name" value="Sig_transdc_His_kin_sub2_dim/P"/>
</dbReference>
<evidence type="ECO:0000256" key="2">
    <source>
        <dbReference type="ARBA" id="ARBA00012438"/>
    </source>
</evidence>
<dbReference type="InterPro" id="IPR005467">
    <property type="entry name" value="His_kinase_dom"/>
</dbReference>
<name>A0A4V1ZDV4_9BACT</name>
<dbReference type="Pfam" id="PF07568">
    <property type="entry name" value="HisKA_2"/>
    <property type="match status" value="1"/>
</dbReference>
<comment type="caution">
    <text evidence="11">The sequence shown here is derived from an EMBL/GenBank/DDBJ whole genome shotgun (WGS) entry which is preliminary data.</text>
</comment>
<dbReference type="GO" id="GO:0005524">
    <property type="term" value="F:ATP binding"/>
    <property type="evidence" value="ECO:0007669"/>
    <property type="project" value="UniProtKB-KW"/>
</dbReference>
<dbReference type="Gene3D" id="3.30.450.20">
    <property type="entry name" value="PAS domain"/>
    <property type="match status" value="1"/>
</dbReference>
<reference evidence="11 12" key="1">
    <citation type="submission" date="2019-02" db="EMBL/GenBank/DDBJ databases">
        <title>Bacterial novel species Emticicia sp. 17J42-9 isolated from soil.</title>
        <authorList>
            <person name="Jung H.-Y."/>
        </authorList>
    </citation>
    <scope>NUCLEOTIDE SEQUENCE [LARGE SCALE GENOMIC DNA]</scope>
    <source>
        <strain evidence="11 12">17J42-9</strain>
    </source>
</reference>
<feature type="chain" id="PRO_5020281986" description="histidine kinase" evidence="9">
    <location>
        <begin position="25"/>
        <end position="581"/>
    </location>
</feature>
<evidence type="ECO:0000256" key="3">
    <source>
        <dbReference type="ARBA" id="ARBA00022553"/>
    </source>
</evidence>
<evidence type="ECO:0000256" key="8">
    <source>
        <dbReference type="SAM" id="Phobius"/>
    </source>
</evidence>
<dbReference type="Proteomes" id="UP000293162">
    <property type="component" value="Unassembled WGS sequence"/>
</dbReference>
<keyword evidence="6" id="KW-0418">Kinase</keyword>
<dbReference type="EC" id="2.7.13.3" evidence="2"/>
<dbReference type="Gene3D" id="3.30.565.10">
    <property type="entry name" value="Histidine kinase-like ATPase, C-terminal domain"/>
    <property type="match status" value="1"/>
</dbReference>
<feature type="signal peptide" evidence="9">
    <location>
        <begin position="1"/>
        <end position="24"/>
    </location>
</feature>
<dbReference type="SUPFAM" id="SSF55874">
    <property type="entry name" value="ATPase domain of HSP90 chaperone/DNA topoisomerase II/histidine kinase"/>
    <property type="match status" value="1"/>
</dbReference>
<keyword evidence="9" id="KW-0732">Signal</keyword>
<accession>A0A4V1ZDV4</accession>
<evidence type="ECO:0000313" key="12">
    <source>
        <dbReference type="Proteomes" id="UP000293162"/>
    </source>
</evidence>
<dbReference type="InterPro" id="IPR011990">
    <property type="entry name" value="TPR-like_helical_dom_sf"/>
</dbReference>
<dbReference type="OrthoDB" id="9767435at2"/>
<evidence type="ECO:0000259" key="10">
    <source>
        <dbReference type="PROSITE" id="PS50109"/>
    </source>
</evidence>